<evidence type="ECO:0000313" key="1">
    <source>
        <dbReference type="EMBL" id="RMZ42710.1"/>
    </source>
</evidence>
<gene>
    <name evidence="1" type="ORF">CA14_003023</name>
</gene>
<dbReference type="AlphaFoldDB" id="A0AB74C7J8"/>
<dbReference type="Proteomes" id="UP000275480">
    <property type="component" value="Unassembled WGS sequence"/>
</dbReference>
<name>A0AB74C7J8_ASPFL</name>
<sequence length="92" mass="9923">MGIPEIRLHPTDLDREEVAEQAKGWLLFLGYGTSQPRALGVNPTGQQVPLSGLWISGPVGPHHRAECARISGAGGQGREVEFELDDLLVINP</sequence>
<proteinExistence type="predicted"/>
<organism evidence="1 2">
    <name type="scientific">Aspergillus flavus</name>
    <dbReference type="NCBI Taxonomy" id="5059"/>
    <lineage>
        <taxon>Eukaryota</taxon>
        <taxon>Fungi</taxon>
        <taxon>Dikarya</taxon>
        <taxon>Ascomycota</taxon>
        <taxon>Pezizomycotina</taxon>
        <taxon>Eurotiomycetes</taxon>
        <taxon>Eurotiomycetidae</taxon>
        <taxon>Eurotiales</taxon>
        <taxon>Aspergillaceae</taxon>
        <taxon>Aspergillus</taxon>
        <taxon>Aspergillus subgen. Circumdati</taxon>
    </lineage>
</organism>
<reference evidence="1 2" key="1">
    <citation type="submission" date="2018-07" db="EMBL/GenBank/DDBJ databases">
        <title>Identification of spontaneous genetic mutation associated with occurrence of a yellow conidial color mutant of Aspergillus flavus.</title>
        <authorList>
            <person name="Chang P.-K."/>
            <person name="Mack B.M."/>
            <person name="Scharfenstein L."/>
            <person name="Gilbert M.K."/>
        </authorList>
    </citation>
    <scope>NUCLEOTIDE SEQUENCE [LARGE SCALE GENOMIC DNA]</scope>
    <source>
        <strain evidence="1 2">CA14</strain>
    </source>
</reference>
<dbReference type="EMBL" id="QQZZ01000104">
    <property type="protein sequence ID" value="RMZ42710.1"/>
    <property type="molecule type" value="Genomic_DNA"/>
</dbReference>
<protein>
    <submittedName>
        <fullName evidence="1">Uncharacterized protein</fullName>
    </submittedName>
</protein>
<evidence type="ECO:0000313" key="2">
    <source>
        <dbReference type="Proteomes" id="UP000275480"/>
    </source>
</evidence>
<comment type="caution">
    <text evidence="1">The sequence shown here is derived from an EMBL/GenBank/DDBJ whole genome shotgun (WGS) entry which is preliminary data.</text>
</comment>
<accession>A0AB74C7J8</accession>